<dbReference type="GO" id="GO:0043139">
    <property type="term" value="F:5'-3' DNA helicase activity"/>
    <property type="evidence" value="ECO:0007669"/>
    <property type="project" value="UniProtKB-UniRule"/>
</dbReference>
<feature type="binding site" evidence="11">
    <location>
        <begin position="215"/>
        <end position="222"/>
    </location>
    <ligand>
        <name>ATP</name>
        <dbReference type="ChEBI" id="CHEBI:30616"/>
    </ligand>
</feature>
<dbReference type="Pfam" id="PF13538">
    <property type="entry name" value="UvrD_C_2"/>
    <property type="match status" value="1"/>
</dbReference>
<keyword evidence="6 11" id="KW-0269">Exonuclease</keyword>
<keyword evidence="7 11" id="KW-0067">ATP-binding</keyword>
<evidence type="ECO:0000313" key="15">
    <source>
        <dbReference type="Proteomes" id="UP000502699"/>
    </source>
</evidence>
<evidence type="ECO:0000256" key="2">
    <source>
        <dbReference type="ARBA" id="ARBA00022741"/>
    </source>
</evidence>
<keyword evidence="8 11" id="KW-0238">DNA-binding</keyword>
<dbReference type="Proteomes" id="UP000502699">
    <property type="component" value="Chromosome"/>
</dbReference>
<evidence type="ECO:0000256" key="4">
    <source>
        <dbReference type="ARBA" id="ARBA00022801"/>
    </source>
</evidence>
<evidence type="ECO:0000313" key="14">
    <source>
        <dbReference type="EMBL" id="QIK38351.1"/>
    </source>
</evidence>
<feature type="domain" description="RecBCD enzyme subunit RecD N-terminal" evidence="13">
    <location>
        <begin position="17"/>
        <end position="118"/>
    </location>
</feature>
<keyword evidence="10 11" id="KW-0413">Isomerase</keyword>
<dbReference type="PANTHER" id="PTHR43788:SF6">
    <property type="entry name" value="DNA HELICASE B"/>
    <property type="match status" value="1"/>
</dbReference>
<dbReference type="GO" id="GO:0003677">
    <property type="term" value="F:DNA binding"/>
    <property type="evidence" value="ECO:0007669"/>
    <property type="project" value="UniProtKB-UniRule"/>
</dbReference>
<dbReference type="InterPro" id="IPR049550">
    <property type="entry name" value="RecD_N"/>
</dbReference>
<dbReference type="SUPFAM" id="SSF52540">
    <property type="entry name" value="P-loop containing nucleoside triphosphate hydrolases"/>
    <property type="match status" value="2"/>
</dbReference>
<dbReference type="CDD" id="cd18809">
    <property type="entry name" value="SF1_C_RecD"/>
    <property type="match status" value="1"/>
</dbReference>
<name>A0A6G7VEA5_9GAMM</name>
<dbReference type="InterPro" id="IPR050534">
    <property type="entry name" value="Coronavir_polyprotein_1ab"/>
</dbReference>
<evidence type="ECO:0000256" key="11">
    <source>
        <dbReference type="HAMAP-Rule" id="MF_01487"/>
    </source>
</evidence>
<dbReference type="GO" id="GO:0000724">
    <property type="term" value="P:double-strand break repair via homologous recombination"/>
    <property type="evidence" value="ECO:0007669"/>
    <property type="project" value="UniProtKB-UniRule"/>
</dbReference>
<dbReference type="EMBL" id="CP048029">
    <property type="protein sequence ID" value="QIK38351.1"/>
    <property type="molecule type" value="Genomic_DNA"/>
</dbReference>
<evidence type="ECO:0000256" key="3">
    <source>
        <dbReference type="ARBA" id="ARBA00022763"/>
    </source>
</evidence>
<dbReference type="RefSeq" id="WP_166271109.1">
    <property type="nucleotide sequence ID" value="NZ_CP048029.1"/>
</dbReference>
<keyword evidence="4 11" id="KW-0378">Hydrolase</keyword>
<evidence type="ECO:0000256" key="10">
    <source>
        <dbReference type="ARBA" id="ARBA00023235"/>
    </source>
</evidence>
<keyword evidence="15" id="KW-1185">Reference proteome</keyword>
<dbReference type="NCBIfam" id="TIGR01447">
    <property type="entry name" value="recD"/>
    <property type="match status" value="1"/>
</dbReference>
<evidence type="ECO:0000256" key="6">
    <source>
        <dbReference type="ARBA" id="ARBA00022839"/>
    </source>
</evidence>
<dbReference type="GO" id="GO:0008854">
    <property type="term" value="F:exodeoxyribonuclease V activity"/>
    <property type="evidence" value="ECO:0007669"/>
    <property type="project" value="InterPro"/>
</dbReference>
<sequence length="737" mass="79591">MDTPELLASLADWVGTGGLRPLDLAFTQFIHQRTPEQDPLVLLAIALTCERSGRGHVCLDLWGVVRAFAAEDQAAAPDSDWIPAPPALRALMVRFSPQEWAERLAASAAVEDLRQHRPSPSCLLEPQAEGEARPLVLGGIPERPLLYLRRYWLYEQQVLRGIQARLEQPADTLLDAELLRDWLAQLFADDPPDAPPWQRIACALAARAHFAVITGGPGTGKTTTVARLLALLQGLALGCGCLPLSIRLAAPTGKAAARLNEALATSVSRLPYDRLPLGEALRAAIPIEAQTLHRLLGARPDSGRLRYDRRRPLPADVVVVDEASMIDVERMAALLEALRPQARLFLIGDKDQLASVEAGAVLGGLCQRAQAGHYTPQTAAWIERVTGARLPGHLIDPQGRPLDQAIAVLRSSFRFSAQGGIGALARLVKLGESQGETPERSSAGAKDRASDPLPALEHLFQAAQTAPQDSGSIRRILLRNERDPQLDALLRAGYWQGLGPDPSAGTPSGYLAVLQGLRPADNAEPAAFDHWARAVLKAHSAFQLLTPVRQGPWGVEGLNRRIQRLLGQGPDAPLAGAGERLWFEGRPVMVTRNDYALGLMNGDIGIALRAPAGPSSASTASRMGLRVAFLSPQGTSIRWIPATRLQAVETVFAMTVHKSQGSEFTHVALVLPDADTPVLTCELLYTGITRARSSLTLIYCDEAVLRAALHRQIERFSGLALALHRGEQGMPCAPYRL</sequence>
<dbReference type="KEGG" id="cjap:GWK36_10585"/>
<keyword evidence="1 11" id="KW-0540">Nuclease</keyword>
<evidence type="ECO:0000256" key="7">
    <source>
        <dbReference type="ARBA" id="ARBA00022840"/>
    </source>
</evidence>
<comment type="miscellaneous">
    <text evidence="11">In the RecBCD complex, RecB has a slow 3'-5' helicase, an exonuclease activity and loads RecA onto ssDNA, RecD has a fast 5'-3' helicase activity, while RecC stimulates the ATPase and processivity of the RecB helicase and contributes to recognition of the Chi site.</text>
</comment>
<keyword evidence="5 11" id="KW-0347">Helicase</keyword>
<dbReference type="Pfam" id="PF21185">
    <property type="entry name" value="RecD_N"/>
    <property type="match status" value="1"/>
</dbReference>
<dbReference type="InterPro" id="IPR027417">
    <property type="entry name" value="P-loop_NTPase"/>
</dbReference>
<gene>
    <name evidence="11 14" type="primary">recD</name>
    <name evidence="14" type="ORF">GWK36_10585</name>
</gene>
<proteinExistence type="inferred from homology"/>
<keyword evidence="3 11" id="KW-0227">DNA damage</keyword>
<comment type="subunit">
    <text evidence="11">Heterotrimer of RecB, RecC and RecD. All subunits contribute to DNA-binding.</text>
</comment>
<comment type="function">
    <text evidence="11">A helicase/nuclease that prepares dsDNA breaks (DSB) for recombinational DNA repair. Binds to DSBs and unwinds DNA via a highly rapid and processive ATP-dependent bidirectional helicase activity. Unwinds dsDNA until it encounters a Chi (crossover hotspot instigator) sequence from the 3' direction. Cuts ssDNA a few nucleotides 3' to the Chi site. The properties and activities of the enzyme are changed at Chi. The Chi-altered holoenzyme produces a long 3'-ssDNA overhang and facilitates RecA-binding to the ssDNA for homologous DNA recombination and repair. Holoenzyme degrades any linearized DNA that is unable to undergo homologous recombination. In the holoenzyme this subunit has ssDNA-dependent ATPase and 5'-3' helicase activity. When added to pre-assembled RecBC greatly stimulates nuclease activity and augments holoenzyme processivity. Negatively regulates the RecA-loading ability of RecBCD.</text>
</comment>
<evidence type="ECO:0000259" key="13">
    <source>
        <dbReference type="Pfam" id="PF21185"/>
    </source>
</evidence>
<dbReference type="GO" id="GO:0017116">
    <property type="term" value="F:single-stranded DNA helicase activity"/>
    <property type="evidence" value="ECO:0007669"/>
    <property type="project" value="TreeGrafter"/>
</dbReference>
<dbReference type="InterPro" id="IPR041851">
    <property type="entry name" value="RecD_N_sf"/>
</dbReference>
<dbReference type="InterPro" id="IPR027785">
    <property type="entry name" value="UvrD-like_helicase_C"/>
</dbReference>
<dbReference type="Gene3D" id="1.10.10.1020">
    <property type="entry name" value="RecBCD complex, subunit RecD, N-terminal domain"/>
    <property type="match status" value="1"/>
</dbReference>
<reference evidence="15" key="1">
    <citation type="submission" date="2020-01" db="EMBL/GenBank/DDBJ databases">
        <title>Caldichromatium gen. nov., sp. nov., a thermophilic purple sulfur bacterium member of the family Chromatiaceae isolated from Nakabusa hot spring, Japan.</title>
        <authorList>
            <person name="Saini M.K."/>
            <person name="Hanada S."/>
            <person name="Tank M."/>
        </authorList>
    </citation>
    <scope>NUCLEOTIDE SEQUENCE [LARGE SCALE GENOMIC DNA]</scope>
    <source>
        <strain evidence="15">No.7</strain>
    </source>
</reference>
<dbReference type="GO" id="GO:0009338">
    <property type="term" value="C:exodeoxyribonuclease V complex"/>
    <property type="evidence" value="ECO:0007669"/>
    <property type="project" value="InterPro"/>
</dbReference>
<comment type="similarity">
    <text evidence="11">Belongs to the RecD family.</text>
</comment>
<dbReference type="Gene3D" id="2.30.30.940">
    <property type="match status" value="1"/>
</dbReference>
<keyword evidence="2 11" id="KW-0547">Nucleotide-binding</keyword>
<accession>A0A6G7VEA5</accession>
<comment type="catalytic activity">
    <reaction evidence="11">
        <text>ATP + H2O = ADP + phosphate + H(+)</text>
        <dbReference type="Rhea" id="RHEA:13065"/>
        <dbReference type="ChEBI" id="CHEBI:15377"/>
        <dbReference type="ChEBI" id="CHEBI:15378"/>
        <dbReference type="ChEBI" id="CHEBI:30616"/>
        <dbReference type="ChEBI" id="CHEBI:43474"/>
        <dbReference type="ChEBI" id="CHEBI:456216"/>
        <dbReference type="EC" id="5.6.2.3"/>
    </reaction>
</comment>
<dbReference type="PANTHER" id="PTHR43788">
    <property type="entry name" value="DNA2/NAM7 HELICASE FAMILY MEMBER"/>
    <property type="match status" value="1"/>
</dbReference>
<dbReference type="Pfam" id="PF13245">
    <property type="entry name" value="AAA_19"/>
    <property type="match status" value="1"/>
</dbReference>
<dbReference type="AlphaFoldDB" id="A0A6G7VEA5"/>
<dbReference type="Gene3D" id="3.40.50.300">
    <property type="entry name" value="P-loop containing nucleotide triphosphate hydrolases"/>
    <property type="match status" value="3"/>
</dbReference>
<evidence type="ECO:0000256" key="5">
    <source>
        <dbReference type="ARBA" id="ARBA00022806"/>
    </source>
</evidence>
<evidence type="ECO:0000256" key="9">
    <source>
        <dbReference type="ARBA" id="ARBA00023204"/>
    </source>
</evidence>
<protein>
    <recommendedName>
        <fullName evidence="11">RecBCD enzyme subunit RecD</fullName>
        <ecNumber evidence="11">5.6.2.3</ecNumber>
    </recommendedName>
    <alternativeName>
        <fullName evidence="11">DNA 5'-3' helicase subunit RecD</fullName>
    </alternativeName>
    <alternativeName>
        <fullName evidence="11">Exonuclease V subunit RecD</fullName>
        <shortName evidence="11">ExoV subunit RecD</shortName>
    </alternativeName>
    <alternativeName>
        <fullName evidence="11">Helicase/nuclease RecBCD subunit RecD</fullName>
    </alternativeName>
</protein>
<keyword evidence="9 11" id="KW-0234">DNA repair</keyword>
<dbReference type="InterPro" id="IPR006344">
    <property type="entry name" value="RecD"/>
</dbReference>
<feature type="domain" description="UvrD-like helicase C-terminal" evidence="12">
    <location>
        <begin position="651"/>
        <end position="698"/>
    </location>
</feature>
<evidence type="ECO:0000256" key="8">
    <source>
        <dbReference type="ARBA" id="ARBA00023125"/>
    </source>
</evidence>
<dbReference type="GO" id="GO:0005524">
    <property type="term" value="F:ATP binding"/>
    <property type="evidence" value="ECO:0007669"/>
    <property type="project" value="UniProtKB-UniRule"/>
</dbReference>
<dbReference type="CDD" id="cd17933">
    <property type="entry name" value="DEXSc_RecD-like"/>
    <property type="match status" value="1"/>
</dbReference>
<organism evidence="14 15">
    <name type="scientific">Caldichromatium japonicum</name>
    <dbReference type="NCBI Taxonomy" id="2699430"/>
    <lineage>
        <taxon>Bacteria</taxon>
        <taxon>Pseudomonadati</taxon>
        <taxon>Pseudomonadota</taxon>
        <taxon>Gammaproteobacteria</taxon>
        <taxon>Chromatiales</taxon>
        <taxon>Chromatiaceae</taxon>
        <taxon>Caldichromatium</taxon>
    </lineage>
</organism>
<evidence type="ECO:0000259" key="12">
    <source>
        <dbReference type="Pfam" id="PF13538"/>
    </source>
</evidence>
<dbReference type="EC" id="5.6.2.3" evidence="11"/>
<evidence type="ECO:0000256" key="1">
    <source>
        <dbReference type="ARBA" id="ARBA00022722"/>
    </source>
</evidence>
<dbReference type="HAMAP" id="MF_01487">
    <property type="entry name" value="RecD"/>
    <property type="match status" value="1"/>
</dbReference>